<name>A0A7X0CE94_9BURK</name>
<evidence type="ECO:0000313" key="2">
    <source>
        <dbReference type="Proteomes" id="UP000540787"/>
    </source>
</evidence>
<comment type="caution">
    <text evidence="1">The sequence shown here is derived from an EMBL/GenBank/DDBJ whole genome shotgun (WGS) entry which is preliminary data.</text>
</comment>
<reference evidence="1 2" key="1">
    <citation type="submission" date="2020-08" db="EMBL/GenBank/DDBJ databases">
        <title>The Agave Microbiome: Exploring the role of microbial communities in plant adaptations to desert environments.</title>
        <authorList>
            <person name="Partida-Martinez L.P."/>
        </authorList>
    </citation>
    <scope>NUCLEOTIDE SEQUENCE [LARGE SCALE GENOMIC DNA]</scope>
    <source>
        <strain evidence="1 2">AT3.2</strain>
    </source>
</reference>
<accession>A0A7X0CE94</accession>
<dbReference type="EMBL" id="JACHBX010000001">
    <property type="protein sequence ID" value="MBB6133754.1"/>
    <property type="molecule type" value="Genomic_DNA"/>
</dbReference>
<dbReference type="AlphaFoldDB" id="A0A7X0CE94"/>
<evidence type="ECO:0000313" key="1">
    <source>
        <dbReference type="EMBL" id="MBB6133754.1"/>
    </source>
</evidence>
<protein>
    <submittedName>
        <fullName evidence="1">Uncharacterized protein</fullName>
    </submittedName>
</protein>
<organism evidence="1 2">
    <name type="scientific">Massilia aurea</name>
    <dbReference type="NCBI Taxonomy" id="373040"/>
    <lineage>
        <taxon>Bacteria</taxon>
        <taxon>Pseudomonadati</taxon>
        <taxon>Pseudomonadota</taxon>
        <taxon>Betaproteobacteria</taxon>
        <taxon>Burkholderiales</taxon>
        <taxon>Oxalobacteraceae</taxon>
        <taxon>Telluria group</taxon>
        <taxon>Massilia</taxon>
    </lineage>
</organism>
<dbReference type="Proteomes" id="UP000540787">
    <property type="component" value="Unassembled WGS sequence"/>
</dbReference>
<gene>
    <name evidence="1" type="ORF">HD842_001865</name>
</gene>
<proteinExistence type="predicted"/>
<keyword evidence="2" id="KW-1185">Reference proteome</keyword>
<sequence length="110" mass="12706">MYLDNERIGLALVQAINNVLYLLDLNRPNLLRHVPEAWRYAYAKQPLAGARAIGLVSMRDLVNYISMTLLYRERWYNDAQMTALMTRVKRGDIAFDDAIELLPPSRPTEP</sequence>